<feature type="region of interest" description="Disordered" evidence="1">
    <location>
        <begin position="84"/>
        <end position="123"/>
    </location>
</feature>
<name>A0A0F9GHJ9_9ZZZZ</name>
<evidence type="ECO:0000256" key="1">
    <source>
        <dbReference type="SAM" id="MobiDB-lite"/>
    </source>
</evidence>
<organism evidence="2">
    <name type="scientific">marine sediment metagenome</name>
    <dbReference type="NCBI Taxonomy" id="412755"/>
    <lineage>
        <taxon>unclassified sequences</taxon>
        <taxon>metagenomes</taxon>
        <taxon>ecological metagenomes</taxon>
    </lineage>
</organism>
<proteinExistence type="predicted"/>
<feature type="compositionally biased region" description="Basic residues" evidence="1">
    <location>
        <begin position="96"/>
        <end position="109"/>
    </location>
</feature>
<dbReference type="EMBL" id="LAZR01017974">
    <property type="protein sequence ID" value="KKL98208.1"/>
    <property type="molecule type" value="Genomic_DNA"/>
</dbReference>
<dbReference type="AlphaFoldDB" id="A0A0F9GHJ9"/>
<gene>
    <name evidence="2" type="ORF">LCGC14_1826700</name>
</gene>
<sequence>MDDAFAEHWRKILSRIHRRSPPIAAILRHAERVVFEGDKVRVFIPDEFADRVPILKDEARIKIINEVLASAVAPGTTLEIIVGTEVPEEPEQTAKPAKKAKAKKARARKRSDPDKSQRLGLPGFTAEDVRYRLGNEGEQIPDPW</sequence>
<protein>
    <submittedName>
        <fullName evidence="2">Uncharacterized protein</fullName>
    </submittedName>
</protein>
<accession>A0A0F9GHJ9</accession>
<comment type="caution">
    <text evidence="2">The sequence shown here is derived from an EMBL/GenBank/DDBJ whole genome shotgun (WGS) entry which is preliminary data.</text>
</comment>
<evidence type="ECO:0000313" key="2">
    <source>
        <dbReference type="EMBL" id="KKL98208.1"/>
    </source>
</evidence>
<reference evidence="2" key="1">
    <citation type="journal article" date="2015" name="Nature">
        <title>Complex archaea that bridge the gap between prokaryotes and eukaryotes.</title>
        <authorList>
            <person name="Spang A."/>
            <person name="Saw J.H."/>
            <person name="Jorgensen S.L."/>
            <person name="Zaremba-Niedzwiedzka K."/>
            <person name="Martijn J."/>
            <person name="Lind A.E."/>
            <person name="van Eijk R."/>
            <person name="Schleper C."/>
            <person name="Guy L."/>
            <person name="Ettema T.J."/>
        </authorList>
    </citation>
    <scope>NUCLEOTIDE SEQUENCE</scope>
</reference>